<dbReference type="Proteomes" id="UP000291144">
    <property type="component" value="Unassembled WGS sequence"/>
</dbReference>
<evidence type="ECO:0000313" key="2">
    <source>
        <dbReference type="Proteomes" id="UP000291144"/>
    </source>
</evidence>
<name>A0A4R0JF93_9ACTN</name>
<dbReference type="EMBL" id="SJKB01000042">
    <property type="protein sequence ID" value="TCC44797.1"/>
    <property type="molecule type" value="Genomic_DNA"/>
</dbReference>
<evidence type="ECO:0000313" key="1">
    <source>
        <dbReference type="EMBL" id="TCC44797.1"/>
    </source>
</evidence>
<accession>A0A4R0JF93</accession>
<gene>
    <name evidence="1" type="ORF">E0H73_45340</name>
</gene>
<sequence>MAAADDPKTSGAQEWVPLDVTGDARYSEERARVRAKLKHLQAYDGGMLWDPSTSTLTIQMTTEDALQQARLLLLVTSPTWLRLMFVQVQYSALELEELAARLLEHQTAWAGASGISGGVDHRANRLCLLVDRNHEHAETLIQAISHLNDPRITLELYTSTGTTIR</sequence>
<comment type="caution">
    <text evidence="1">The sequence shown here is derived from an EMBL/GenBank/DDBJ whole genome shotgun (WGS) entry which is preliminary data.</text>
</comment>
<dbReference type="AlphaFoldDB" id="A0A4R0JF93"/>
<keyword evidence="2" id="KW-1185">Reference proteome</keyword>
<reference evidence="1 2" key="1">
    <citation type="submission" date="2019-02" db="EMBL/GenBank/DDBJ databases">
        <title>Kribbella capetownensis sp. nov. and Kribbella speibonae sp. nov., isolated from soil.</title>
        <authorList>
            <person name="Curtis S.M."/>
            <person name="Norton I."/>
            <person name="Everest G.J."/>
            <person name="Meyers P.R."/>
        </authorList>
    </citation>
    <scope>NUCLEOTIDE SEQUENCE [LARGE SCALE GENOMIC DNA]</scope>
    <source>
        <strain evidence="1 2">NRRL B-24813</strain>
    </source>
</reference>
<organism evidence="1 2">
    <name type="scientific">Kribbella pittospori</name>
    <dbReference type="NCBI Taxonomy" id="722689"/>
    <lineage>
        <taxon>Bacteria</taxon>
        <taxon>Bacillati</taxon>
        <taxon>Actinomycetota</taxon>
        <taxon>Actinomycetes</taxon>
        <taxon>Propionibacteriales</taxon>
        <taxon>Kribbellaceae</taxon>
        <taxon>Kribbella</taxon>
    </lineage>
</organism>
<dbReference type="OrthoDB" id="5121436at2"/>
<proteinExistence type="predicted"/>
<dbReference type="RefSeq" id="WP_131367492.1">
    <property type="nucleotide sequence ID" value="NZ_SJKB01000042.1"/>
</dbReference>
<protein>
    <submittedName>
        <fullName evidence="1">Uncharacterized protein</fullName>
    </submittedName>
</protein>